<dbReference type="GO" id="GO:0020037">
    <property type="term" value="F:heme binding"/>
    <property type="evidence" value="ECO:0007669"/>
    <property type="project" value="InterPro"/>
</dbReference>
<keyword evidence="4 8" id="KW-0479">Metal-binding</keyword>
<dbReference type="STRING" id="1611254.A0A2G5UU98"/>
<protein>
    <recommendedName>
        <fullName evidence="12">Cytochrome P450</fullName>
    </recommendedName>
</protein>
<evidence type="ECO:0000256" key="4">
    <source>
        <dbReference type="ARBA" id="ARBA00022723"/>
    </source>
</evidence>
<gene>
    <name evidence="10" type="primary">Cnig_chr_II.g3979</name>
    <name evidence="10" type="ORF">B9Z55_003979</name>
</gene>
<evidence type="ECO:0000256" key="8">
    <source>
        <dbReference type="PIRSR" id="PIRSR602401-1"/>
    </source>
</evidence>
<keyword evidence="5 9" id="KW-0560">Oxidoreductase</keyword>
<dbReference type="EMBL" id="PDUG01000002">
    <property type="protein sequence ID" value="PIC43155.1"/>
    <property type="molecule type" value="Genomic_DNA"/>
</dbReference>
<keyword evidence="11" id="KW-1185">Reference proteome</keyword>
<name>A0A2G5UU98_9PELO</name>
<dbReference type="GO" id="GO:0016705">
    <property type="term" value="F:oxidoreductase activity, acting on paired donors, with incorporation or reduction of molecular oxygen"/>
    <property type="evidence" value="ECO:0007669"/>
    <property type="project" value="InterPro"/>
</dbReference>
<evidence type="ECO:0000256" key="2">
    <source>
        <dbReference type="ARBA" id="ARBA00010617"/>
    </source>
</evidence>
<dbReference type="Gene3D" id="1.10.630.10">
    <property type="entry name" value="Cytochrome P450"/>
    <property type="match status" value="1"/>
</dbReference>
<accession>A0A2G5UU98</accession>
<keyword evidence="7 9" id="KW-0503">Monooxygenase</keyword>
<organism evidence="10 11">
    <name type="scientific">Caenorhabditis nigoni</name>
    <dbReference type="NCBI Taxonomy" id="1611254"/>
    <lineage>
        <taxon>Eukaryota</taxon>
        <taxon>Metazoa</taxon>
        <taxon>Ecdysozoa</taxon>
        <taxon>Nematoda</taxon>
        <taxon>Chromadorea</taxon>
        <taxon>Rhabditida</taxon>
        <taxon>Rhabditina</taxon>
        <taxon>Rhabditomorpha</taxon>
        <taxon>Rhabditoidea</taxon>
        <taxon>Rhabditidae</taxon>
        <taxon>Peloderinae</taxon>
        <taxon>Caenorhabditis</taxon>
    </lineage>
</organism>
<comment type="cofactor">
    <cofactor evidence="1 8">
        <name>heme</name>
        <dbReference type="ChEBI" id="CHEBI:30413"/>
    </cofactor>
</comment>
<feature type="binding site" description="axial binding residue" evidence="8">
    <location>
        <position position="465"/>
    </location>
    <ligand>
        <name>heme</name>
        <dbReference type="ChEBI" id="CHEBI:30413"/>
    </ligand>
    <ligandPart>
        <name>Fe</name>
        <dbReference type="ChEBI" id="CHEBI:18248"/>
    </ligandPart>
</feature>
<dbReference type="PROSITE" id="PS00086">
    <property type="entry name" value="CYTOCHROME_P450"/>
    <property type="match status" value="1"/>
</dbReference>
<dbReference type="SUPFAM" id="SSF48264">
    <property type="entry name" value="Cytochrome P450"/>
    <property type="match status" value="1"/>
</dbReference>
<dbReference type="InterPro" id="IPR017972">
    <property type="entry name" value="Cyt_P450_CS"/>
</dbReference>
<dbReference type="Proteomes" id="UP000230233">
    <property type="component" value="Chromosome II"/>
</dbReference>
<dbReference type="Pfam" id="PF00067">
    <property type="entry name" value="p450"/>
    <property type="match status" value="1"/>
</dbReference>
<keyword evidence="6 8" id="KW-0408">Iron</keyword>
<dbReference type="PRINTS" id="PR00463">
    <property type="entry name" value="EP450I"/>
</dbReference>
<evidence type="ECO:0000256" key="7">
    <source>
        <dbReference type="ARBA" id="ARBA00023033"/>
    </source>
</evidence>
<evidence type="ECO:0000256" key="6">
    <source>
        <dbReference type="ARBA" id="ARBA00023004"/>
    </source>
</evidence>
<dbReference type="InterPro" id="IPR036396">
    <property type="entry name" value="Cyt_P450_sf"/>
</dbReference>
<comment type="caution">
    <text evidence="10">The sequence shown here is derived from an EMBL/GenBank/DDBJ whole genome shotgun (WGS) entry which is preliminary data.</text>
</comment>
<evidence type="ECO:0000313" key="11">
    <source>
        <dbReference type="Proteomes" id="UP000230233"/>
    </source>
</evidence>
<comment type="similarity">
    <text evidence="2 9">Belongs to the cytochrome P450 family.</text>
</comment>
<sequence>MSVILLFSTTLLFGVLSYYLWIWIYWRRRGVPGPLGYPVVGSFLSTIEHTNPQYLQIREWTKQYGSVYGYTEGTMKTLIVSEMDLVHQLFVTQYDNFYGRKLNPIQGDPEKDDRANLFSAQGYRWKRLRAIASPTFSNNSLRKINLTVEDSAIELLRHIEEQTAGGEQINMLQFYQEFTMDVIGRIAMGQTDSQMFRNPLLNFVKAIFADNRKHIPLIGGVFPVLAQIFRYFMLKFPFLGAANFIHVHKTMVSAVHNRITQREEDKNNGIEAGEPQDFIDLFLDARAEDVDHFGESNEDFSKSSSYNNRQLTTMEVVGQCTVFLIAGFDTTALSLSYSTFLLATHPEIQKKLQEEVNIECPDPVITFDQLSKLKYMDCVIKETLRLYPLGTLANSRRCMRATKLGDVEVEVGTMVQVDSWTLHTDPKIWGDDAKEFKPERWLLPETDKISQKGGYIPFGLGPRQCIGMRLANMEEKILLSHILRKYTFKTGKKTDIPLKLHGRATTQPESVWMHLESRN</sequence>
<dbReference type="CDD" id="cd11055">
    <property type="entry name" value="CYP3A-like"/>
    <property type="match status" value="1"/>
</dbReference>
<dbReference type="OrthoDB" id="2789670at2759"/>
<dbReference type="InterPro" id="IPR050476">
    <property type="entry name" value="Insect_CytP450_Detox"/>
</dbReference>
<evidence type="ECO:0000256" key="9">
    <source>
        <dbReference type="RuleBase" id="RU000461"/>
    </source>
</evidence>
<dbReference type="PRINTS" id="PR00385">
    <property type="entry name" value="P450"/>
</dbReference>
<dbReference type="PANTHER" id="PTHR24292">
    <property type="entry name" value="CYTOCHROME P450"/>
    <property type="match status" value="1"/>
</dbReference>
<evidence type="ECO:0000256" key="1">
    <source>
        <dbReference type="ARBA" id="ARBA00001971"/>
    </source>
</evidence>
<evidence type="ECO:0000313" key="10">
    <source>
        <dbReference type="EMBL" id="PIC43155.1"/>
    </source>
</evidence>
<dbReference type="InterPro" id="IPR002401">
    <property type="entry name" value="Cyt_P450_E_grp-I"/>
</dbReference>
<proteinExistence type="inferred from homology"/>
<dbReference type="PANTHER" id="PTHR24292:SF102">
    <property type="entry name" value="CYTOCHROME P450 FAMILY-RELATED"/>
    <property type="match status" value="1"/>
</dbReference>
<dbReference type="FunFam" id="1.10.630.10:FF:000182">
    <property type="entry name" value="Cytochrome P450 3A4"/>
    <property type="match status" value="1"/>
</dbReference>
<dbReference type="GO" id="GO:0004497">
    <property type="term" value="F:monooxygenase activity"/>
    <property type="evidence" value="ECO:0007669"/>
    <property type="project" value="UniProtKB-KW"/>
</dbReference>
<dbReference type="InterPro" id="IPR001128">
    <property type="entry name" value="Cyt_P450"/>
</dbReference>
<keyword evidence="3 8" id="KW-0349">Heme</keyword>
<dbReference type="AlphaFoldDB" id="A0A2G5UU98"/>
<evidence type="ECO:0000256" key="5">
    <source>
        <dbReference type="ARBA" id="ARBA00023002"/>
    </source>
</evidence>
<evidence type="ECO:0000256" key="3">
    <source>
        <dbReference type="ARBA" id="ARBA00022617"/>
    </source>
</evidence>
<reference evidence="11" key="1">
    <citation type="submission" date="2017-10" db="EMBL/GenBank/DDBJ databases">
        <title>Rapid genome shrinkage in a self-fertile nematode reveals novel sperm competition proteins.</title>
        <authorList>
            <person name="Yin D."/>
            <person name="Schwarz E.M."/>
            <person name="Thomas C.G."/>
            <person name="Felde R.L."/>
            <person name="Korf I.F."/>
            <person name="Cutter A.D."/>
            <person name="Schartner C.M."/>
            <person name="Ralston E.J."/>
            <person name="Meyer B.J."/>
            <person name="Haag E.S."/>
        </authorList>
    </citation>
    <scope>NUCLEOTIDE SEQUENCE [LARGE SCALE GENOMIC DNA]</scope>
    <source>
        <strain evidence="11">JU1422</strain>
    </source>
</reference>
<evidence type="ECO:0008006" key="12">
    <source>
        <dbReference type="Google" id="ProtNLM"/>
    </source>
</evidence>
<dbReference type="GO" id="GO:0005506">
    <property type="term" value="F:iron ion binding"/>
    <property type="evidence" value="ECO:0007669"/>
    <property type="project" value="InterPro"/>
</dbReference>